<dbReference type="EMBL" id="AC186955">
    <property type="protein sequence ID" value="ABF72022.1"/>
    <property type="molecule type" value="Genomic_DNA"/>
</dbReference>
<evidence type="ECO:0000256" key="1">
    <source>
        <dbReference type="SAM" id="MobiDB-lite"/>
    </source>
</evidence>
<feature type="transmembrane region" description="Helical" evidence="2">
    <location>
        <begin position="83"/>
        <end position="102"/>
    </location>
</feature>
<feature type="region of interest" description="Disordered" evidence="1">
    <location>
        <begin position="128"/>
        <end position="161"/>
    </location>
</feature>
<name>Q1ENV2_MUSAC</name>
<evidence type="ECO:0000313" key="3">
    <source>
        <dbReference type="EMBL" id="ABF72022.1"/>
    </source>
</evidence>
<keyword evidence="2" id="KW-1133">Transmembrane helix</keyword>
<keyword evidence="2" id="KW-0812">Transmembrane</keyword>
<gene>
    <name evidence="3" type="ORF">MA4_82I11.28</name>
</gene>
<feature type="compositionally biased region" description="Basic residues" evidence="1">
    <location>
        <begin position="137"/>
        <end position="148"/>
    </location>
</feature>
<evidence type="ECO:0000256" key="2">
    <source>
        <dbReference type="SAM" id="Phobius"/>
    </source>
</evidence>
<organism evidence="3">
    <name type="scientific">Musa acuminata</name>
    <name type="common">Banana</name>
    <name type="synonym">Musa cavendishii</name>
    <dbReference type="NCBI Taxonomy" id="4641"/>
    <lineage>
        <taxon>Eukaryota</taxon>
        <taxon>Viridiplantae</taxon>
        <taxon>Streptophyta</taxon>
        <taxon>Embryophyta</taxon>
        <taxon>Tracheophyta</taxon>
        <taxon>Spermatophyta</taxon>
        <taxon>Magnoliopsida</taxon>
        <taxon>Liliopsida</taxon>
        <taxon>Zingiberales</taxon>
        <taxon>Musaceae</taxon>
        <taxon>Musa</taxon>
    </lineage>
</organism>
<reference evidence="3" key="1">
    <citation type="submission" date="2006-05" db="EMBL/GenBank/DDBJ databases">
        <authorList>
            <person name="Town C.D."/>
            <person name="Ronning C.M."/>
            <person name="Cheung F."/>
            <person name="Haas B.J."/>
            <person name="Althoff R."/>
            <person name="Arbogast T."/>
            <person name="Hine E."/>
            <person name="Piffanelli P."/>
            <person name="Tallon L.J."/>
        </authorList>
    </citation>
    <scope>NUCLEOTIDE SEQUENCE</scope>
</reference>
<dbReference type="AlphaFoldDB" id="Q1ENV2"/>
<sequence length="213" mass="23657">MASSFSLLGTATDSPSFAYKPLHEYLILQVSNSSHLCELCTTLKVAKQPIPPCMVLFFAKCPACLEHHQVWLPMLSYCSNSTILTFVSYVSFLVPSLLVFVVPITRKGANTSDFNRHSGARLGARARRDEARAPRFMSRRLASKRAPPRRSPEPRRRALRASARALSRDFPDFPNPNTHDFAAEISSPLSLPLSLLATIVAARHCHNRCSPLP</sequence>
<accession>Q1ENV2</accession>
<keyword evidence="2" id="KW-0472">Membrane</keyword>
<protein>
    <submittedName>
        <fullName evidence="3">Uncharacterized protein</fullName>
    </submittedName>
</protein>
<proteinExistence type="predicted"/>